<comment type="caution">
    <text evidence="1">The sequence shown here is derived from an EMBL/GenBank/DDBJ whole genome shotgun (WGS) entry which is preliminary data.</text>
</comment>
<name>A0ACA9LZI6_9GLOM</name>
<proteinExistence type="predicted"/>
<feature type="non-terminal residue" evidence="1">
    <location>
        <position position="1"/>
    </location>
</feature>
<reference evidence="1" key="1">
    <citation type="submission" date="2021-06" db="EMBL/GenBank/DDBJ databases">
        <authorList>
            <person name="Kallberg Y."/>
            <person name="Tangrot J."/>
            <person name="Rosling A."/>
        </authorList>
    </citation>
    <scope>NUCLEOTIDE SEQUENCE</scope>
    <source>
        <strain evidence="1">AU212A</strain>
    </source>
</reference>
<gene>
    <name evidence="1" type="ORF">SCALOS_LOCUS5432</name>
</gene>
<accession>A0ACA9LZI6</accession>
<evidence type="ECO:0000313" key="1">
    <source>
        <dbReference type="EMBL" id="CAG8558634.1"/>
    </source>
</evidence>
<evidence type="ECO:0000313" key="2">
    <source>
        <dbReference type="Proteomes" id="UP000789860"/>
    </source>
</evidence>
<dbReference type="Proteomes" id="UP000789860">
    <property type="component" value="Unassembled WGS sequence"/>
</dbReference>
<keyword evidence="2" id="KW-1185">Reference proteome</keyword>
<protein>
    <submittedName>
        <fullName evidence="1">3118_t:CDS:1</fullName>
    </submittedName>
</protein>
<sequence length="136" mass="15198">ARFGQEHANRAIIKLNGFNTGNGFINGFLGDVSGAIINSLLAKAPPCSLQHQCDKVMDVAHFLGGKKQKDLTKLAQSLIRSEKILQKMVKNQLFVTKDQNTLKLKEYAKNNTLLIVMERILHHLNQNNLFISITSL</sequence>
<organism evidence="1 2">
    <name type="scientific">Scutellospora calospora</name>
    <dbReference type="NCBI Taxonomy" id="85575"/>
    <lineage>
        <taxon>Eukaryota</taxon>
        <taxon>Fungi</taxon>
        <taxon>Fungi incertae sedis</taxon>
        <taxon>Mucoromycota</taxon>
        <taxon>Glomeromycotina</taxon>
        <taxon>Glomeromycetes</taxon>
        <taxon>Diversisporales</taxon>
        <taxon>Gigasporaceae</taxon>
        <taxon>Scutellospora</taxon>
    </lineage>
</organism>
<dbReference type="EMBL" id="CAJVPM010008838">
    <property type="protein sequence ID" value="CAG8558634.1"/>
    <property type="molecule type" value="Genomic_DNA"/>
</dbReference>